<dbReference type="InterPro" id="IPR013044">
    <property type="entry name" value="DUF1548"/>
</dbReference>
<evidence type="ECO:0000259" key="4">
    <source>
        <dbReference type="Pfam" id="PF07579"/>
    </source>
</evidence>
<feature type="domain" description="DUF1539" evidence="3">
    <location>
        <begin position="646"/>
        <end position="773"/>
    </location>
</feature>
<keyword evidence="2" id="KW-0472">Membrane</keyword>
<organism evidence="5 6">
    <name type="scientific">Chlamydia crocodili</name>
    <dbReference type="NCBI Taxonomy" id="2766982"/>
    <lineage>
        <taxon>Bacteria</taxon>
        <taxon>Pseudomonadati</taxon>
        <taxon>Chlamydiota</taxon>
        <taxon>Chlamydiia</taxon>
        <taxon>Chlamydiales</taxon>
        <taxon>Chlamydiaceae</taxon>
        <taxon>Chlamydia/Chlamydophila group</taxon>
        <taxon>Chlamydia</taxon>
    </lineage>
</organism>
<feature type="region of interest" description="Disordered" evidence="1">
    <location>
        <begin position="349"/>
        <end position="383"/>
    </location>
</feature>
<evidence type="ECO:0000313" key="5">
    <source>
        <dbReference type="EMBL" id="QVE49336.1"/>
    </source>
</evidence>
<dbReference type="Pfam" id="PF07579">
    <property type="entry name" value="DUF1548"/>
    <property type="match status" value="1"/>
</dbReference>
<evidence type="ECO:0000313" key="6">
    <source>
        <dbReference type="Proteomes" id="UP000680625"/>
    </source>
</evidence>
<keyword evidence="6" id="KW-1185">Reference proteome</keyword>
<accession>A0ABX8CFE7</accession>
<dbReference type="Proteomes" id="UP000680625">
    <property type="component" value="Chromosome"/>
</dbReference>
<dbReference type="Pfam" id="PF07560">
    <property type="entry name" value="DUF1539"/>
    <property type="match status" value="2"/>
</dbReference>
<protein>
    <submittedName>
        <fullName evidence="5">DUF1539 domain-containing protein</fullName>
    </submittedName>
</protein>
<keyword evidence="2" id="KW-1133">Transmembrane helix</keyword>
<evidence type="ECO:0000259" key="3">
    <source>
        <dbReference type="Pfam" id="PF07560"/>
    </source>
</evidence>
<name>A0ABX8CFE7_9CHLA</name>
<keyword evidence="2" id="KW-0812">Transmembrane</keyword>
<feature type="domain" description="DUF1539" evidence="3">
    <location>
        <begin position="463"/>
        <end position="584"/>
    </location>
</feature>
<feature type="transmembrane region" description="Helical" evidence="2">
    <location>
        <begin position="62"/>
        <end position="90"/>
    </location>
</feature>
<dbReference type="InterPro" id="IPR011436">
    <property type="entry name" value="DUF1539"/>
</dbReference>
<dbReference type="RefSeq" id="WP_213241494.1">
    <property type="nucleotide sequence ID" value="NZ_CP060791.1"/>
</dbReference>
<evidence type="ECO:0000256" key="2">
    <source>
        <dbReference type="SAM" id="Phobius"/>
    </source>
</evidence>
<feature type="domain" description="DUF1548" evidence="4">
    <location>
        <begin position="790"/>
        <end position="921"/>
    </location>
</feature>
<dbReference type="GeneID" id="301704230"/>
<evidence type="ECO:0000256" key="1">
    <source>
        <dbReference type="SAM" id="MobiDB-lite"/>
    </source>
</evidence>
<sequence>MSLEHNNFRAAFAPPPASALHETSFIKTANQKISFRSIFNALSTKLGSCLCLNPEFRSGAGWVFTFVLSAIITVLLSILLLPIKLILLGLSCCPCISRPTVTGEEIRVIPQLPPQTPPLSRRGSDSGISVGLDPSRFAPESFAPIPPQSPIRRPSVEDQVSIPSQFPAPSIGIAPEGITLRQYLQANYPERDLSDITLENLGVTFLQAEDLPQGIDILNLPASMFFPEEAPSPARSPQPSIIASQPASITSLAGDQTLPQQQDIASQPASLVVDTSAAAVSLGQEVDQALTTRDFLNRVYPNTDHRVLIHGARVNVGLQGIAVGESDEDILNLPALIAFPDLVAGQPARPTSLNLSDEPRSLASPPQVEPAPPPPTAEEVMSPNDPRYMFLQNNFPEISPEYYNQHVNLLASLAGIEIENFDLLQLPLEVFIATPAPAPDYEPISIQEAQGRFGDLSTEEYTRRNDEFIRNLIENSPRRWTFLNRLRNNITEATPSLTLRREWFTMLDVISKKTNPEIADQQIQDRARACLFKINSILKNTNVSSERKEEILKYIASYQNDSPTMWIEAMQQELALQRSLDPETVAIIEDSAGAGAGAAASIAPITQLFPPFNPQATAQEVQGYSQLLRNSLSRPVFSNMDNIHLAPTNDEYLESLMRDVPSSWTPIRDPLENCIAQITSNRTTRNQWTEILRLLSNGRQRSVHSEEAQALARATMFQLLKLLNDPAIPTDKKLSIINNVASYSDRCPPTWVRAAGQELQAMFNSNDTSTNTVFTWTQVFKENLLSEVFRDRSEWHMMTAFKQNHGGELGLDNAGIILDEYTLALAGRQYANTHQNYLRTFRNRYRGSGNAIVDSALEQALGGSEDQIQSLRDIVLADLTTAGIPEEHRADIMMEVFFPEENDYKPSREAIVYLLLKEGIITQNNNQ</sequence>
<dbReference type="EMBL" id="CP060791">
    <property type="protein sequence ID" value="QVE49336.1"/>
    <property type="molecule type" value="Genomic_DNA"/>
</dbReference>
<proteinExistence type="predicted"/>
<gene>
    <name evidence="5" type="ORF">H9Q19_01325</name>
</gene>
<feature type="compositionally biased region" description="Pro residues" evidence="1">
    <location>
        <begin position="367"/>
        <end position="376"/>
    </location>
</feature>
<reference evidence="5 6" key="1">
    <citation type="submission" date="2020-08" db="EMBL/GenBank/DDBJ databases">
        <title>Isolation and characterization of novel Chlamydia from Siamese crocodiles (Crocodylus siamensis).</title>
        <authorList>
            <person name="Sariya L."/>
        </authorList>
    </citation>
    <scope>NUCLEOTIDE SEQUENCE [LARGE SCALE GENOMIC DNA]</scope>
    <source>
        <strain evidence="5 6">No. 12</strain>
    </source>
</reference>